<evidence type="ECO:0000256" key="1">
    <source>
        <dbReference type="SAM" id="MobiDB-lite"/>
    </source>
</evidence>
<evidence type="ECO:0000256" key="2">
    <source>
        <dbReference type="SAM" id="SignalP"/>
    </source>
</evidence>
<feature type="signal peptide" evidence="2">
    <location>
        <begin position="1"/>
        <end position="28"/>
    </location>
</feature>
<comment type="caution">
    <text evidence="3">The sequence shown here is derived from an EMBL/GenBank/DDBJ whole genome shotgun (WGS) entry which is preliminary data.</text>
</comment>
<proteinExistence type="predicted"/>
<protein>
    <submittedName>
        <fullName evidence="3">Uncharacterized protein</fullName>
    </submittedName>
</protein>
<dbReference type="Proteomes" id="UP000824890">
    <property type="component" value="Unassembled WGS sequence"/>
</dbReference>
<sequence>MCMKKSLQLSFTFLIISIILSQGMMADAQKKNCPHKIPIKGSYCAPTICLDKCKKQHGTVGSCAEEKGFCNCAYFIHISVSISILMKFSLGKRKPSYMNLTQSIKGKKRRSTSILHLLVPKSLFEKKQSMSYNEDVNVKCCACSDPSCTQWNDLYLHAQVTRRNMCAKKLKSNMELLVVVRNKNDFVTALSQFPSQEVSLRKEKAKLHEPDISCKGSPNKKMLERATYHARTVQERGYYRKPSYMSLTQSIKAKKRRLTIILHLFVPKSLFEKKQSMSYNEDVNVKRCACSDPSCNQQSYLYPHAQVTRKNMWAKKEASAFQINVWLCVRSNMELLVVVRKKKFVVVLVNKSWEGHTNSSDNAKKIDSTVSEHDKALVMKNNLTSRVLGRPPPMSSSATSSETSSTSQSSVSSQEVSLRKEGRGYYRKPSYMNLTQSIKGKKRRSTSILHLLVPKSLFEKKQSMSYNEDVNVKCCACSDPSCTQWNDLYLHAQVTRRNMWAKKLKKSNRSCKGSLGLNWLERGKIDSTVSEHDNALVRKNNLTTRDSPGLNWLDRWVADMPWEGPKNSSDNERKIDSTVSEHTKLWSERTISQPEFWVDLLQCHHQLRVLRLHPHLSPHFPSHEVSFRKDPSYMSLTQSLKAKKRRLTSILHLFVPKSLFEKKQSTSYNEDVNVKRCACLDPSCNQWSYLYPLAQITRKNMWAKKPWEGPTNSSDNAKKIDDIVSEHDKALVMKNNLTTRVLGRPPPMSSSATRSFLEEEGYYRNPSHMSLAQSIKAKQRRSRDDQVLLHLPVPVPQHHLSRNKWTDLYPPVQGTWRHMWAKENI</sequence>
<feature type="non-terminal residue" evidence="3">
    <location>
        <position position="825"/>
    </location>
</feature>
<feature type="chain" id="PRO_5047440727" evidence="2">
    <location>
        <begin position="29"/>
        <end position="825"/>
    </location>
</feature>
<keyword evidence="2" id="KW-0732">Signal</keyword>
<accession>A0ABQ7Z3R0</accession>
<evidence type="ECO:0000313" key="4">
    <source>
        <dbReference type="Proteomes" id="UP000824890"/>
    </source>
</evidence>
<organism evidence="3 4">
    <name type="scientific">Brassica napus</name>
    <name type="common">Rape</name>
    <dbReference type="NCBI Taxonomy" id="3708"/>
    <lineage>
        <taxon>Eukaryota</taxon>
        <taxon>Viridiplantae</taxon>
        <taxon>Streptophyta</taxon>
        <taxon>Embryophyta</taxon>
        <taxon>Tracheophyta</taxon>
        <taxon>Spermatophyta</taxon>
        <taxon>Magnoliopsida</taxon>
        <taxon>eudicotyledons</taxon>
        <taxon>Gunneridae</taxon>
        <taxon>Pentapetalae</taxon>
        <taxon>rosids</taxon>
        <taxon>malvids</taxon>
        <taxon>Brassicales</taxon>
        <taxon>Brassicaceae</taxon>
        <taxon>Brassiceae</taxon>
        <taxon>Brassica</taxon>
    </lineage>
</organism>
<reference evidence="3 4" key="1">
    <citation type="submission" date="2021-05" db="EMBL/GenBank/DDBJ databases">
        <title>Genome Assembly of Synthetic Allotetraploid Brassica napus Reveals Homoeologous Exchanges between Subgenomes.</title>
        <authorList>
            <person name="Davis J.T."/>
        </authorList>
    </citation>
    <scope>NUCLEOTIDE SEQUENCE [LARGE SCALE GENOMIC DNA]</scope>
    <source>
        <strain evidence="4">cv. Da-Ae</strain>
        <tissue evidence="3">Seedling</tissue>
    </source>
</reference>
<feature type="region of interest" description="Disordered" evidence="1">
    <location>
        <begin position="381"/>
        <end position="420"/>
    </location>
</feature>
<gene>
    <name evidence="3" type="ORF">HID58_072193</name>
</gene>
<evidence type="ECO:0000313" key="3">
    <source>
        <dbReference type="EMBL" id="KAH0874831.1"/>
    </source>
</evidence>
<name>A0ABQ7Z3R0_BRANA</name>
<keyword evidence="4" id="KW-1185">Reference proteome</keyword>
<feature type="compositionally biased region" description="Low complexity" evidence="1">
    <location>
        <begin position="395"/>
        <end position="416"/>
    </location>
</feature>
<dbReference type="EMBL" id="JAGKQM010000016">
    <property type="protein sequence ID" value="KAH0874831.1"/>
    <property type="molecule type" value="Genomic_DNA"/>
</dbReference>